<dbReference type="InterPro" id="IPR029063">
    <property type="entry name" value="SAM-dependent_MTases_sf"/>
</dbReference>
<dbReference type="GO" id="GO:0032259">
    <property type="term" value="P:methylation"/>
    <property type="evidence" value="ECO:0007669"/>
    <property type="project" value="UniProtKB-KW"/>
</dbReference>
<evidence type="ECO:0000313" key="2">
    <source>
        <dbReference type="EMBL" id="TGO04489.1"/>
    </source>
</evidence>
<sequence>MTTIDTVLLPGRHHLVTRYQVRRLREILFGGAADETGEPVLVADDARVVWALTSATHHGTRRNPLPANRREAMIEAVSDDAGLSSLVAPVPDVARSPRFATTVVRSASLTLGLELDPATTVVACSTPEVSELYRAQGYRIVPVEDARDPQPVRPWDVLEAAVRDEPGWRDLVDPAALRYLDRYDLVTTIRTAHEDPTVSADGDLTETRDYAVYSKAFDEGSDRKWEQVRGHVVPGRVVDLGCAAGGLLERASRDPRLGESDLFGVDVSRALVAEAEHRRDQGAFANPNVFFAQRNLLHAPVFEDSSVHTTITIALTHEIASYGDGRADLELLTERIYRQTAPGGVWINSDVLGPADGERLVDLVLDGDDPGEAVDMTGWGSDRVEAHLSGLTPARTLTQFAQDFPALSGGRCQVAWVAPGVARMPLRDAMEFLTTRDYRRNWLSECHERFTTMAWSDWETTLTGAGFELDPASGPWRNDWLVEHRFAAGAALRDPVSGDAVDWPDTHVLSVARRPV</sequence>
<name>A0A4Z1DZV1_9MICO</name>
<organism evidence="2 3">
    <name type="scientific">Serinibacter arcticus</name>
    <dbReference type="NCBI Taxonomy" id="1655435"/>
    <lineage>
        <taxon>Bacteria</taxon>
        <taxon>Bacillati</taxon>
        <taxon>Actinomycetota</taxon>
        <taxon>Actinomycetes</taxon>
        <taxon>Micrococcales</taxon>
        <taxon>Beutenbergiaceae</taxon>
        <taxon>Serinibacter</taxon>
    </lineage>
</organism>
<dbReference type="SUPFAM" id="SSF53335">
    <property type="entry name" value="S-adenosyl-L-methionine-dependent methyltransferases"/>
    <property type="match status" value="1"/>
</dbReference>
<keyword evidence="2" id="KW-0808">Transferase</keyword>
<reference evidence="2 3" key="1">
    <citation type="submission" date="2018-11" db="EMBL/GenBank/DDBJ databases">
        <title>Complete genome sequencing of the Actinobacteria Serinibacter sp. K3-2.</title>
        <authorList>
            <person name="Rakitin A.L."/>
            <person name="Beletsky A.V."/>
            <person name="Mardanov A.V."/>
            <person name="Ravin N.V."/>
            <person name="Gromova A.S."/>
            <person name="Filippova S.N."/>
            <person name="Gal'Chenko V.F."/>
        </authorList>
    </citation>
    <scope>NUCLEOTIDE SEQUENCE [LARGE SCALE GENOMIC DNA]</scope>
    <source>
        <strain evidence="2 3">K3-2</strain>
    </source>
</reference>
<feature type="domain" description="Methyltransferase" evidence="1">
    <location>
        <begin position="236"/>
        <end position="350"/>
    </location>
</feature>
<dbReference type="Gene3D" id="3.40.50.150">
    <property type="entry name" value="Vaccinia Virus protein VP39"/>
    <property type="match status" value="1"/>
</dbReference>
<gene>
    <name evidence="2" type="ORF">SERN_2082</name>
</gene>
<dbReference type="Pfam" id="PF13847">
    <property type="entry name" value="Methyltransf_31"/>
    <property type="match status" value="1"/>
</dbReference>
<evidence type="ECO:0000259" key="1">
    <source>
        <dbReference type="Pfam" id="PF13847"/>
    </source>
</evidence>
<dbReference type="RefSeq" id="WP_135850078.1">
    <property type="nucleotide sequence ID" value="NZ_RHPJ01000003.1"/>
</dbReference>
<dbReference type="Proteomes" id="UP000297318">
    <property type="component" value="Unassembled WGS sequence"/>
</dbReference>
<dbReference type="OrthoDB" id="609840at2"/>
<dbReference type="AlphaFoldDB" id="A0A4Z1DZV1"/>
<dbReference type="CDD" id="cd02440">
    <property type="entry name" value="AdoMet_MTases"/>
    <property type="match status" value="1"/>
</dbReference>
<proteinExistence type="predicted"/>
<accession>A0A4Z1DZV1</accession>
<dbReference type="Gene3D" id="3.40.50.620">
    <property type="entry name" value="HUPs"/>
    <property type="match status" value="1"/>
</dbReference>
<dbReference type="InterPro" id="IPR025714">
    <property type="entry name" value="Methyltranfer_dom"/>
</dbReference>
<keyword evidence="3" id="KW-1185">Reference proteome</keyword>
<dbReference type="InterPro" id="IPR014729">
    <property type="entry name" value="Rossmann-like_a/b/a_fold"/>
</dbReference>
<comment type="caution">
    <text evidence="2">The sequence shown here is derived from an EMBL/GenBank/DDBJ whole genome shotgun (WGS) entry which is preliminary data.</text>
</comment>
<dbReference type="EMBL" id="RHPJ01000003">
    <property type="protein sequence ID" value="TGO04489.1"/>
    <property type="molecule type" value="Genomic_DNA"/>
</dbReference>
<protein>
    <submittedName>
        <fullName evidence="2">Trans-aconitate 2-methyltransferase</fullName>
    </submittedName>
</protein>
<keyword evidence="2" id="KW-0489">Methyltransferase</keyword>
<dbReference type="GO" id="GO:0008168">
    <property type="term" value="F:methyltransferase activity"/>
    <property type="evidence" value="ECO:0007669"/>
    <property type="project" value="UniProtKB-KW"/>
</dbReference>
<evidence type="ECO:0000313" key="3">
    <source>
        <dbReference type="Proteomes" id="UP000297318"/>
    </source>
</evidence>